<keyword evidence="3" id="KW-1185">Reference proteome</keyword>
<evidence type="ECO:0000259" key="1">
    <source>
        <dbReference type="Pfam" id="PF14291"/>
    </source>
</evidence>
<comment type="caution">
    <text evidence="2">The sequence shown here is derived from an EMBL/GenBank/DDBJ whole genome shotgun (WGS) entry which is preliminary data.</text>
</comment>
<dbReference type="AlphaFoldDB" id="A0AAV8XW64"/>
<proteinExistence type="predicted"/>
<dbReference type="Proteomes" id="UP001162156">
    <property type="component" value="Unassembled WGS sequence"/>
</dbReference>
<dbReference type="InterPro" id="IPR012337">
    <property type="entry name" value="RNaseH-like_sf"/>
</dbReference>
<dbReference type="Pfam" id="PF14291">
    <property type="entry name" value="DUF4371"/>
    <property type="match status" value="1"/>
</dbReference>
<dbReference type="EMBL" id="JANEYF010002704">
    <property type="protein sequence ID" value="KAJ8943161.1"/>
    <property type="molecule type" value="Genomic_DNA"/>
</dbReference>
<organism evidence="2 3">
    <name type="scientific">Rhamnusium bicolor</name>
    <dbReference type="NCBI Taxonomy" id="1586634"/>
    <lineage>
        <taxon>Eukaryota</taxon>
        <taxon>Metazoa</taxon>
        <taxon>Ecdysozoa</taxon>
        <taxon>Arthropoda</taxon>
        <taxon>Hexapoda</taxon>
        <taxon>Insecta</taxon>
        <taxon>Pterygota</taxon>
        <taxon>Neoptera</taxon>
        <taxon>Endopterygota</taxon>
        <taxon>Coleoptera</taxon>
        <taxon>Polyphaga</taxon>
        <taxon>Cucujiformia</taxon>
        <taxon>Chrysomeloidea</taxon>
        <taxon>Cerambycidae</taxon>
        <taxon>Lepturinae</taxon>
        <taxon>Rhagiini</taxon>
        <taxon>Rhamnusium</taxon>
    </lineage>
</organism>
<dbReference type="PANTHER" id="PTHR45749">
    <property type="match status" value="1"/>
</dbReference>
<evidence type="ECO:0000313" key="3">
    <source>
        <dbReference type="Proteomes" id="UP001162156"/>
    </source>
</evidence>
<feature type="domain" description="DUF4371" evidence="1">
    <location>
        <begin position="3"/>
        <end position="81"/>
    </location>
</feature>
<dbReference type="InterPro" id="IPR025398">
    <property type="entry name" value="DUF4371"/>
</dbReference>
<dbReference type="SUPFAM" id="SSF53098">
    <property type="entry name" value="Ribonuclease H-like"/>
    <property type="match status" value="1"/>
</dbReference>
<name>A0AAV8XW64_9CUCU</name>
<sequence length="176" mass="19624">MPDETADISGIEQLSLCVRYVEKDTLNIREDFLQFVPVPDVAGKGLANSIMETINKLGINSQYMVGQGYNGAAAMSGQFQGAQQYIREKHDLAIYVYCASHCLNVAISDACEISSVRNCFGSVGSIYNFFNTPKRQTVLETAIDELESQTSATRLKQLCLTRWIQRHESVLVFLEL</sequence>
<accession>A0AAV8XW64</accession>
<evidence type="ECO:0000313" key="2">
    <source>
        <dbReference type="EMBL" id="KAJ8943161.1"/>
    </source>
</evidence>
<reference evidence="2" key="1">
    <citation type="journal article" date="2023" name="Insect Mol. Biol.">
        <title>Genome sequencing provides insights into the evolution of gene families encoding plant cell wall-degrading enzymes in longhorned beetles.</title>
        <authorList>
            <person name="Shin N.R."/>
            <person name="Okamura Y."/>
            <person name="Kirsch R."/>
            <person name="Pauchet Y."/>
        </authorList>
    </citation>
    <scope>NUCLEOTIDE SEQUENCE</scope>
    <source>
        <strain evidence="2">RBIC_L_NR</strain>
    </source>
</reference>
<protein>
    <recommendedName>
        <fullName evidence="1">DUF4371 domain-containing protein</fullName>
    </recommendedName>
</protein>
<dbReference type="PANTHER" id="PTHR45749:SF21">
    <property type="entry name" value="DUF4371 DOMAIN-CONTAINING PROTEIN"/>
    <property type="match status" value="1"/>
</dbReference>
<gene>
    <name evidence="2" type="ORF">NQ314_009823</name>
</gene>